<evidence type="ECO:0000259" key="1">
    <source>
        <dbReference type="Pfam" id="PF05378"/>
    </source>
</evidence>
<dbReference type="GO" id="GO:0005829">
    <property type="term" value="C:cytosol"/>
    <property type="evidence" value="ECO:0007669"/>
    <property type="project" value="TreeGrafter"/>
</dbReference>
<dbReference type="GO" id="GO:0017168">
    <property type="term" value="F:5-oxoprolinase (ATP-hydrolyzing) activity"/>
    <property type="evidence" value="ECO:0007669"/>
    <property type="project" value="TreeGrafter"/>
</dbReference>
<organism evidence="2">
    <name type="scientific">marine sediment metagenome</name>
    <dbReference type="NCBI Taxonomy" id="412755"/>
    <lineage>
        <taxon>unclassified sequences</taxon>
        <taxon>metagenomes</taxon>
        <taxon>ecological metagenomes</taxon>
    </lineage>
</organism>
<protein>
    <recommendedName>
        <fullName evidence="1">Hydantoinase/oxoprolinase N-terminal domain-containing protein</fullName>
    </recommendedName>
</protein>
<comment type="caution">
    <text evidence="2">The sequence shown here is derived from an EMBL/GenBank/DDBJ whole genome shotgun (WGS) entry which is preliminary data.</text>
</comment>
<name>X0WED3_9ZZZZ</name>
<dbReference type="EMBL" id="BARS01047676">
    <property type="protein sequence ID" value="GAG29000.1"/>
    <property type="molecule type" value="Genomic_DNA"/>
</dbReference>
<reference evidence="2" key="1">
    <citation type="journal article" date="2014" name="Front. Microbiol.">
        <title>High frequency of phylogenetically diverse reductive dehalogenase-homologous genes in deep subseafloor sedimentary metagenomes.</title>
        <authorList>
            <person name="Kawai M."/>
            <person name="Futagami T."/>
            <person name="Toyoda A."/>
            <person name="Takaki Y."/>
            <person name="Nishi S."/>
            <person name="Hori S."/>
            <person name="Arai W."/>
            <person name="Tsubouchi T."/>
            <person name="Morono Y."/>
            <person name="Uchiyama I."/>
            <person name="Ito T."/>
            <person name="Fujiyama A."/>
            <person name="Inagaki F."/>
            <person name="Takami H."/>
        </authorList>
    </citation>
    <scope>NUCLEOTIDE SEQUENCE</scope>
    <source>
        <strain evidence="2">Expedition CK06-06</strain>
    </source>
</reference>
<dbReference type="PANTHER" id="PTHR11365:SF23">
    <property type="entry name" value="HYPOTHETICAL 5-OXOPROLINASE (EUROFUNG)-RELATED"/>
    <property type="match status" value="1"/>
</dbReference>
<sequence>MYRLSTDVGGTFTDGILLDETTGAIKVSKVPSTPKNPAIGTIQCMERFEIPLSEVSFLVHGTTVVINALLEGKGAKTALIT</sequence>
<gene>
    <name evidence="2" type="ORF">S01H1_71583</name>
</gene>
<dbReference type="GO" id="GO:0006749">
    <property type="term" value="P:glutathione metabolic process"/>
    <property type="evidence" value="ECO:0007669"/>
    <property type="project" value="TreeGrafter"/>
</dbReference>
<dbReference type="PANTHER" id="PTHR11365">
    <property type="entry name" value="5-OXOPROLINASE RELATED"/>
    <property type="match status" value="1"/>
</dbReference>
<proteinExistence type="predicted"/>
<feature type="domain" description="Hydantoinase/oxoprolinase N-terminal" evidence="1">
    <location>
        <begin position="5"/>
        <end position="81"/>
    </location>
</feature>
<dbReference type="Pfam" id="PF05378">
    <property type="entry name" value="Hydant_A_N"/>
    <property type="match status" value="1"/>
</dbReference>
<dbReference type="InterPro" id="IPR045079">
    <property type="entry name" value="Oxoprolinase-like"/>
</dbReference>
<dbReference type="InterPro" id="IPR008040">
    <property type="entry name" value="Hydant_A_N"/>
</dbReference>
<accession>X0WED3</accession>
<feature type="non-terminal residue" evidence="2">
    <location>
        <position position="81"/>
    </location>
</feature>
<dbReference type="AlphaFoldDB" id="X0WED3"/>
<evidence type="ECO:0000313" key="2">
    <source>
        <dbReference type="EMBL" id="GAG29000.1"/>
    </source>
</evidence>